<proteinExistence type="predicted"/>
<dbReference type="InterPro" id="IPR007271">
    <property type="entry name" value="Nuc_sug_transpt"/>
</dbReference>
<sequence>MPQVKQYAMGGFNSTMYWARHYSAKNKVMALLSGFAGVYTEAIMKKRPSRNIDVQNFWLYIFGMVFNAVAMVTQDFDVVMNNSLAVSMVTKFADNIVKGQRKKESVDSELARGRVSKFYCNVILCVYQHAVGKQDDSIPALPKFAQCKGSHPSPHLSSMVILNRWP</sequence>
<keyword evidence="3 5" id="KW-1133">Transmembrane helix</keyword>
<name>A0A7N2R594_QUELO</name>
<keyword evidence="7" id="KW-1185">Reference proteome</keyword>
<reference evidence="6 7" key="1">
    <citation type="journal article" date="2016" name="G3 (Bethesda)">
        <title>First Draft Assembly and Annotation of the Genome of a California Endemic Oak Quercus lobata Nee (Fagaceae).</title>
        <authorList>
            <person name="Sork V.L."/>
            <person name="Fitz-Gibbon S.T."/>
            <person name="Puiu D."/>
            <person name="Crepeau M."/>
            <person name="Gugger P.F."/>
            <person name="Sherman R."/>
            <person name="Stevens K."/>
            <person name="Langley C.H."/>
            <person name="Pellegrini M."/>
            <person name="Salzberg S.L."/>
        </authorList>
    </citation>
    <scope>NUCLEOTIDE SEQUENCE [LARGE SCALE GENOMIC DNA]</scope>
    <source>
        <strain evidence="6 7">cv. SW786</strain>
    </source>
</reference>
<keyword evidence="2 5" id="KW-0812">Transmembrane</keyword>
<evidence type="ECO:0000256" key="1">
    <source>
        <dbReference type="ARBA" id="ARBA00004141"/>
    </source>
</evidence>
<dbReference type="GO" id="GO:0000139">
    <property type="term" value="C:Golgi membrane"/>
    <property type="evidence" value="ECO:0007669"/>
    <property type="project" value="InterPro"/>
</dbReference>
<dbReference type="Pfam" id="PF04142">
    <property type="entry name" value="Nuc_sug_transp"/>
    <property type="match status" value="1"/>
</dbReference>
<organism evidence="6 7">
    <name type="scientific">Quercus lobata</name>
    <name type="common">Valley oak</name>
    <dbReference type="NCBI Taxonomy" id="97700"/>
    <lineage>
        <taxon>Eukaryota</taxon>
        <taxon>Viridiplantae</taxon>
        <taxon>Streptophyta</taxon>
        <taxon>Embryophyta</taxon>
        <taxon>Tracheophyta</taxon>
        <taxon>Spermatophyta</taxon>
        <taxon>Magnoliopsida</taxon>
        <taxon>eudicotyledons</taxon>
        <taxon>Gunneridae</taxon>
        <taxon>Pentapetalae</taxon>
        <taxon>rosids</taxon>
        <taxon>fabids</taxon>
        <taxon>Fagales</taxon>
        <taxon>Fagaceae</taxon>
        <taxon>Quercus</taxon>
    </lineage>
</organism>
<dbReference type="GO" id="GO:0015165">
    <property type="term" value="F:pyrimidine nucleotide-sugar transmembrane transporter activity"/>
    <property type="evidence" value="ECO:0007669"/>
    <property type="project" value="InterPro"/>
</dbReference>
<evidence type="ECO:0000256" key="2">
    <source>
        <dbReference type="ARBA" id="ARBA00022692"/>
    </source>
</evidence>
<reference evidence="6" key="2">
    <citation type="submission" date="2021-01" db="UniProtKB">
        <authorList>
            <consortium name="EnsemblPlants"/>
        </authorList>
    </citation>
    <scope>IDENTIFICATION</scope>
</reference>
<dbReference type="InParanoid" id="A0A7N2R594"/>
<evidence type="ECO:0000256" key="3">
    <source>
        <dbReference type="ARBA" id="ARBA00022989"/>
    </source>
</evidence>
<keyword evidence="4 5" id="KW-0472">Membrane</keyword>
<evidence type="ECO:0000313" key="7">
    <source>
        <dbReference type="Proteomes" id="UP000594261"/>
    </source>
</evidence>
<evidence type="ECO:0000256" key="5">
    <source>
        <dbReference type="SAM" id="Phobius"/>
    </source>
</evidence>
<feature type="transmembrane region" description="Helical" evidence="5">
    <location>
        <begin position="56"/>
        <end position="73"/>
    </location>
</feature>
<comment type="subcellular location">
    <subcellularLocation>
        <location evidence="1">Membrane</location>
        <topology evidence="1">Multi-pass membrane protein</topology>
    </subcellularLocation>
</comment>
<evidence type="ECO:0000313" key="6">
    <source>
        <dbReference type="EnsemblPlants" id="QL05p062032:mrna"/>
    </source>
</evidence>
<dbReference type="Proteomes" id="UP000594261">
    <property type="component" value="Chromosome 5"/>
</dbReference>
<evidence type="ECO:0000256" key="4">
    <source>
        <dbReference type="ARBA" id="ARBA00023136"/>
    </source>
</evidence>
<protein>
    <submittedName>
        <fullName evidence="6">Uncharacterized protein</fullName>
    </submittedName>
</protein>
<dbReference type="PANTHER" id="PTHR10231">
    <property type="entry name" value="NUCLEOTIDE-SUGAR TRANSMEMBRANE TRANSPORTER"/>
    <property type="match status" value="1"/>
</dbReference>
<dbReference type="EMBL" id="LRBV02000005">
    <property type="status" value="NOT_ANNOTATED_CDS"/>
    <property type="molecule type" value="Genomic_DNA"/>
</dbReference>
<dbReference type="AlphaFoldDB" id="A0A7N2R594"/>
<dbReference type="Gramene" id="QL05p062032:mrna">
    <property type="protein sequence ID" value="QL05p062032:mrna"/>
    <property type="gene ID" value="QL05p062032"/>
</dbReference>
<accession>A0A7N2R594</accession>
<dbReference type="EnsemblPlants" id="QL05p062032:mrna">
    <property type="protein sequence ID" value="QL05p062032:mrna"/>
    <property type="gene ID" value="QL05p062032"/>
</dbReference>